<dbReference type="Pfam" id="PF03861">
    <property type="entry name" value="ANTAR"/>
    <property type="match status" value="1"/>
</dbReference>
<evidence type="ECO:0000313" key="6">
    <source>
        <dbReference type="EMBL" id="MDT0377809.1"/>
    </source>
</evidence>
<dbReference type="InterPro" id="IPR029016">
    <property type="entry name" value="GAF-like_dom_sf"/>
</dbReference>
<proteinExistence type="predicted"/>
<keyword evidence="3" id="KW-0805">Transcription regulation</keyword>
<reference evidence="7" key="1">
    <citation type="submission" date="2023-07" db="EMBL/GenBank/DDBJ databases">
        <title>30 novel species of actinomycetes from the DSMZ collection.</title>
        <authorList>
            <person name="Nouioui I."/>
        </authorList>
    </citation>
    <scope>NUCLEOTIDE SEQUENCE [LARGE SCALE GENOMIC DNA]</scope>
    <source>
        <strain evidence="7">DSM 42041</strain>
    </source>
</reference>
<evidence type="ECO:0000256" key="4">
    <source>
        <dbReference type="ARBA" id="ARBA00023163"/>
    </source>
</evidence>
<dbReference type="InterPro" id="IPR003018">
    <property type="entry name" value="GAF"/>
</dbReference>
<evidence type="ECO:0000256" key="1">
    <source>
        <dbReference type="ARBA" id="ARBA00022679"/>
    </source>
</evidence>
<organism evidence="6 7">
    <name type="scientific">Streptomyces hazeniae</name>
    <dbReference type="NCBI Taxonomy" id="3075538"/>
    <lineage>
        <taxon>Bacteria</taxon>
        <taxon>Bacillati</taxon>
        <taxon>Actinomycetota</taxon>
        <taxon>Actinomycetes</taxon>
        <taxon>Kitasatosporales</taxon>
        <taxon>Streptomycetaceae</taxon>
        <taxon>Streptomyces</taxon>
    </lineage>
</organism>
<dbReference type="PIRSF" id="PIRSF036625">
    <property type="entry name" value="GAF_ANTAR"/>
    <property type="match status" value="1"/>
</dbReference>
<name>A0ABU2NM51_9ACTN</name>
<protein>
    <submittedName>
        <fullName evidence="6">GAF and ANTAR domain-containing protein</fullName>
    </submittedName>
</protein>
<sequence length="234" mass="25817">MDDSSWKDFASHLAELARNLLAQETVQDTLDLIVDNAVRLVDGCDYAGILTVEGGRKVRTLASTHRLVRESDAAQGEYAQGPCFDAARKRNEIYRIKDMTTNVGRWPRYAPRARQLGIGSMMGILLYTEDDNLGALDMYAAEPRTFSQESEQAGWLLASHAAVALSSARSHAQLATALESRSEIGEALGILMERYKVSEAEAFAVLRKSSQDQNVKLRDIARRVTETGEIPGAR</sequence>
<evidence type="ECO:0000256" key="3">
    <source>
        <dbReference type="ARBA" id="ARBA00023015"/>
    </source>
</evidence>
<evidence type="ECO:0000259" key="5">
    <source>
        <dbReference type="PROSITE" id="PS50921"/>
    </source>
</evidence>
<dbReference type="Gene3D" id="3.30.450.40">
    <property type="match status" value="1"/>
</dbReference>
<accession>A0ABU2NM51</accession>
<dbReference type="InterPro" id="IPR036388">
    <property type="entry name" value="WH-like_DNA-bd_sf"/>
</dbReference>
<keyword evidence="7" id="KW-1185">Reference proteome</keyword>
<dbReference type="RefSeq" id="WP_311671726.1">
    <property type="nucleotide sequence ID" value="NZ_JAVREQ010000001.1"/>
</dbReference>
<evidence type="ECO:0000256" key="2">
    <source>
        <dbReference type="ARBA" id="ARBA00022777"/>
    </source>
</evidence>
<dbReference type="SUPFAM" id="SSF55781">
    <property type="entry name" value="GAF domain-like"/>
    <property type="match status" value="1"/>
</dbReference>
<dbReference type="SMART" id="SM01012">
    <property type="entry name" value="ANTAR"/>
    <property type="match status" value="1"/>
</dbReference>
<feature type="domain" description="ANTAR" evidence="5">
    <location>
        <begin position="164"/>
        <end position="225"/>
    </location>
</feature>
<dbReference type="SUPFAM" id="SSF52172">
    <property type="entry name" value="CheY-like"/>
    <property type="match status" value="1"/>
</dbReference>
<keyword evidence="4" id="KW-0804">Transcription</keyword>
<dbReference type="InterPro" id="IPR005561">
    <property type="entry name" value="ANTAR"/>
</dbReference>
<evidence type="ECO:0000313" key="7">
    <source>
        <dbReference type="Proteomes" id="UP001183414"/>
    </source>
</evidence>
<comment type="caution">
    <text evidence="6">The sequence shown here is derived from an EMBL/GenBank/DDBJ whole genome shotgun (WGS) entry which is preliminary data.</text>
</comment>
<dbReference type="InterPro" id="IPR012074">
    <property type="entry name" value="GAF_ANTAR"/>
</dbReference>
<dbReference type="EMBL" id="JAVREQ010000001">
    <property type="protein sequence ID" value="MDT0377809.1"/>
    <property type="molecule type" value="Genomic_DNA"/>
</dbReference>
<dbReference type="PROSITE" id="PS50921">
    <property type="entry name" value="ANTAR"/>
    <property type="match status" value="1"/>
</dbReference>
<dbReference type="Pfam" id="PF13185">
    <property type="entry name" value="GAF_2"/>
    <property type="match status" value="1"/>
</dbReference>
<dbReference type="InterPro" id="IPR011006">
    <property type="entry name" value="CheY-like_superfamily"/>
</dbReference>
<keyword evidence="1" id="KW-0808">Transferase</keyword>
<keyword evidence="2" id="KW-0418">Kinase</keyword>
<dbReference type="Gene3D" id="1.10.10.10">
    <property type="entry name" value="Winged helix-like DNA-binding domain superfamily/Winged helix DNA-binding domain"/>
    <property type="match status" value="1"/>
</dbReference>
<gene>
    <name evidence="6" type="ORF">RM572_03350</name>
</gene>
<dbReference type="Proteomes" id="UP001183414">
    <property type="component" value="Unassembled WGS sequence"/>
</dbReference>